<evidence type="ECO:0000313" key="1">
    <source>
        <dbReference type="EMBL" id="BBB31101.1"/>
    </source>
</evidence>
<proteinExistence type="predicted"/>
<dbReference type="KEGG" id="njp:NEJAP_3163"/>
<dbReference type="AlphaFoldDB" id="A0A7R6PL34"/>
<dbReference type="RefSeq" id="WP_201348227.1">
    <property type="nucleotide sequence ID" value="NZ_AP014546.1"/>
</dbReference>
<dbReference type="Proteomes" id="UP000595332">
    <property type="component" value="Chromosome"/>
</dbReference>
<reference evidence="1 2" key="1">
    <citation type="journal article" date="2008" name="Int. J. Syst. Evol. Microbiol.">
        <title>Neptunomonas japonica sp. nov., an Osedax japonicus symbiont-like bacterium isolated from sediment adjacent to sperm whale carcasses off Kagoshima, Japan.</title>
        <authorList>
            <person name="Miyazaki M."/>
            <person name="Nogi Y."/>
            <person name="Fujiwara Y."/>
            <person name="Kawato M."/>
            <person name="Kubokawa K."/>
            <person name="Horikoshi K."/>
        </authorList>
    </citation>
    <scope>NUCLEOTIDE SEQUENCE [LARGE SCALE GENOMIC DNA]</scope>
    <source>
        <strain evidence="1 2">JAMM 1380</strain>
    </source>
</reference>
<organism evidence="1 2">
    <name type="scientific">Neptunomonas japonica JAMM 1380</name>
    <dbReference type="NCBI Taxonomy" id="1441457"/>
    <lineage>
        <taxon>Bacteria</taxon>
        <taxon>Pseudomonadati</taxon>
        <taxon>Pseudomonadota</taxon>
        <taxon>Gammaproteobacteria</taxon>
        <taxon>Oceanospirillales</taxon>
        <taxon>Oceanospirillaceae</taxon>
        <taxon>Neptunomonas</taxon>
    </lineage>
</organism>
<name>A0A7R6PL34_9GAMM</name>
<keyword evidence="2" id="KW-1185">Reference proteome</keyword>
<sequence length="89" mass="9768">MTLLSLLVAGYKTLQKRLDEQYTYQSMEHLDERLLVDVGVCRKGNTIIALPKEEVAASSDKKQVQSTPIEQTGCAEHAGQCCLLQESGG</sequence>
<dbReference type="EMBL" id="AP014546">
    <property type="protein sequence ID" value="BBB31101.1"/>
    <property type="molecule type" value="Genomic_DNA"/>
</dbReference>
<evidence type="ECO:0008006" key="3">
    <source>
        <dbReference type="Google" id="ProtNLM"/>
    </source>
</evidence>
<accession>A0A7R6PL34</accession>
<protein>
    <recommendedName>
        <fullName evidence="3">DUF1127 domain-containing protein</fullName>
    </recommendedName>
</protein>
<evidence type="ECO:0000313" key="2">
    <source>
        <dbReference type="Proteomes" id="UP000595332"/>
    </source>
</evidence>
<gene>
    <name evidence="1" type="ORF">NEJAP_3163</name>
</gene>